<dbReference type="Gene3D" id="3.10.450.50">
    <property type="match status" value="1"/>
</dbReference>
<evidence type="ECO:0000313" key="2">
    <source>
        <dbReference type="EMBL" id="KGF92260.1"/>
    </source>
</evidence>
<dbReference type="InterPro" id="IPR037401">
    <property type="entry name" value="SnoaL-like"/>
</dbReference>
<proteinExistence type="predicted"/>
<reference evidence="3" key="1">
    <citation type="journal article" date="2014" name="Sci. Data">
        <title>Genomes of diverse isolates of the marine cyanobacterium Prochlorococcus.</title>
        <authorList>
            <person name="Biller S."/>
            <person name="Berube P."/>
            <person name="Thompson J."/>
            <person name="Kelly L."/>
            <person name="Roggensack S."/>
            <person name="Awad L."/>
            <person name="Roache-Johnson K."/>
            <person name="Ding H."/>
            <person name="Giovannoni S.J."/>
            <person name="Moore L.R."/>
            <person name="Chisholm S.W."/>
        </authorList>
    </citation>
    <scope>NUCLEOTIDE SEQUENCE [LARGE SCALE GENOMIC DNA]</scope>
</reference>
<protein>
    <submittedName>
        <fullName evidence="2">Putative transcription regulator</fullName>
    </submittedName>
</protein>
<organism evidence="2 3">
    <name type="scientific">Prochlorococcus marinus str. MIT 9116</name>
    <dbReference type="NCBI Taxonomy" id="167544"/>
    <lineage>
        <taxon>Bacteria</taxon>
        <taxon>Bacillati</taxon>
        <taxon>Cyanobacteriota</taxon>
        <taxon>Cyanophyceae</taxon>
        <taxon>Synechococcales</taxon>
        <taxon>Prochlorococcaceae</taxon>
        <taxon>Prochlorococcus</taxon>
    </lineage>
</organism>
<dbReference type="SUPFAM" id="SSF54427">
    <property type="entry name" value="NTF2-like"/>
    <property type="match status" value="1"/>
</dbReference>
<dbReference type="InterPro" id="IPR032710">
    <property type="entry name" value="NTF2-like_dom_sf"/>
</dbReference>
<feature type="domain" description="SnoaL-like" evidence="1">
    <location>
        <begin position="26"/>
        <end position="113"/>
    </location>
</feature>
<dbReference type="Pfam" id="PF12680">
    <property type="entry name" value="SnoaL_2"/>
    <property type="match status" value="1"/>
</dbReference>
<dbReference type="EMBL" id="JNAJ01000009">
    <property type="protein sequence ID" value="KGF92260.1"/>
    <property type="molecule type" value="Genomic_DNA"/>
</dbReference>
<dbReference type="OrthoDB" id="1115105at2"/>
<dbReference type="AlphaFoldDB" id="A0A0A1ZS47"/>
<evidence type="ECO:0000259" key="1">
    <source>
        <dbReference type="Pfam" id="PF12680"/>
    </source>
</evidence>
<comment type="caution">
    <text evidence="2">The sequence shown here is derived from an EMBL/GenBank/DDBJ whole genome shotgun (WGS) entry which is preliminary data.</text>
</comment>
<accession>A0A0A1ZS47</accession>
<sequence>MSRVISIDDLRELFTKPYGASAPTKQKWAEFYNDNVIFIDPTQETEGLDSYIKAQEKLVKRCDDVFLETHAISISGNCGFVEWTMVLKIMGKEFIYPGTTRLLFSKNGLIKEHRDYFDFCGPTFGPVPILGSFIRWLYSKFVS</sequence>
<dbReference type="RefSeq" id="WP_032513510.1">
    <property type="nucleotide sequence ID" value="NZ_JNAJ01000009.1"/>
</dbReference>
<gene>
    <name evidence="2" type="ORF">EU93_0708</name>
</gene>
<name>A0A0A1ZS47_PROMR</name>
<dbReference type="Proteomes" id="UP000030491">
    <property type="component" value="Unassembled WGS sequence"/>
</dbReference>
<evidence type="ECO:0000313" key="3">
    <source>
        <dbReference type="Proteomes" id="UP000030491"/>
    </source>
</evidence>